<dbReference type="GO" id="GO:0019693">
    <property type="term" value="P:ribose phosphate metabolic process"/>
    <property type="evidence" value="ECO:0007669"/>
    <property type="project" value="TreeGrafter"/>
</dbReference>
<dbReference type="InterPro" id="IPR000086">
    <property type="entry name" value="NUDIX_hydrolase_dom"/>
</dbReference>
<protein>
    <submittedName>
        <fullName evidence="4">NUDIX hydrolase</fullName>
    </submittedName>
</protein>
<evidence type="ECO:0000313" key="4">
    <source>
        <dbReference type="EMBL" id="HIR56773.1"/>
    </source>
</evidence>
<evidence type="ECO:0000256" key="2">
    <source>
        <dbReference type="ARBA" id="ARBA00022801"/>
    </source>
</evidence>
<comment type="caution">
    <text evidence="4">The sequence shown here is derived from an EMBL/GenBank/DDBJ whole genome shotgun (WGS) entry which is preliminary data.</text>
</comment>
<dbReference type="GO" id="GO:0005829">
    <property type="term" value="C:cytosol"/>
    <property type="evidence" value="ECO:0007669"/>
    <property type="project" value="TreeGrafter"/>
</dbReference>
<proteinExistence type="predicted"/>
<dbReference type="Gene3D" id="3.90.79.10">
    <property type="entry name" value="Nucleoside Triphosphate Pyrophosphohydrolase"/>
    <property type="match status" value="1"/>
</dbReference>
<dbReference type="GO" id="GO:0006753">
    <property type="term" value="P:nucleoside phosphate metabolic process"/>
    <property type="evidence" value="ECO:0007669"/>
    <property type="project" value="TreeGrafter"/>
</dbReference>
<reference evidence="4" key="1">
    <citation type="submission" date="2020-10" db="EMBL/GenBank/DDBJ databases">
        <authorList>
            <person name="Gilroy R."/>
        </authorList>
    </citation>
    <scope>NUCLEOTIDE SEQUENCE</scope>
    <source>
        <strain evidence="4">ChiSjej1B19-7085</strain>
    </source>
</reference>
<dbReference type="PANTHER" id="PTHR11839:SF18">
    <property type="entry name" value="NUDIX HYDROLASE DOMAIN-CONTAINING PROTEIN"/>
    <property type="match status" value="1"/>
</dbReference>
<dbReference type="SUPFAM" id="SSF55811">
    <property type="entry name" value="Nudix"/>
    <property type="match status" value="1"/>
</dbReference>
<name>A0A9D1DPW8_9FIRM</name>
<evidence type="ECO:0000313" key="5">
    <source>
        <dbReference type="Proteomes" id="UP000886785"/>
    </source>
</evidence>
<keyword evidence="2 4" id="KW-0378">Hydrolase</keyword>
<feature type="domain" description="Nudix hydrolase" evidence="3">
    <location>
        <begin position="40"/>
        <end position="168"/>
    </location>
</feature>
<dbReference type="Pfam" id="PF00293">
    <property type="entry name" value="NUDIX"/>
    <property type="match status" value="1"/>
</dbReference>
<sequence>MKLTEKTLSQEYKYRGKIVNLRVDDAELENGHVTKREVVEHPGGVTIGALTDKNELLFVRQFRYPYQQVILETPAGKLEPGEDAFEAGKRELKEETGATGRDFQFLGNMYPTPGYCGEIIRLYACRVDGYGEMDPDDDEFLEVERIPLDKAVQMVMDNEIPDGKTQILILKIAALVRENKI</sequence>
<dbReference type="AlphaFoldDB" id="A0A9D1DPW8"/>
<accession>A0A9D1DPW8</accession>
<organism evidence="4 5">
    <name type="scientific">Candidatus Gallacutalibacter pullicola</name>
    <dbReference type="NCBI Taxonomy" id="2840830"/>
    <lineage>
        <taxon>Bacteria</taxon>
        <taxon>Bacillati</taxon>
        <taxon>Bacillota</taxon>
        <taxon>Clostridia</taxon>
        <taxon>Eubacteriales</taxon>
        <taxon>Candidatus Gallacutalibacter</taxon>
    </lineage>
</organism>
<dbReference type="EMBL" id="DVHF01000043">
    <property type="protein sequence ID" value="HIR56773.1"/>
    <property type="molecule type" value="Genomic_DNA"/>
</dbReference>
<reference evidence="4" key="2">
    <citation type="journal article" date="2021" name="PeerJ">
        <title>Extensive microbial diversity within the chicken gut microbiome revealed by metagenomics and culture.</title>
        <authorList>
            <person name="Gilroy R."/>
            <person name="Ravi A."/>
            <person name="Getino M."/>
            <person name="Pursley I."/>
            <person name="Horton D.L."/>
            <person name="Alikhan N.F."/>
            <person name="Baker D."/>
            <person name="Gharbi K."/>
            <person name="Hall N."/>
            <person name="Watson M."/>
            <person name="Adriaenssens E.M."/>
            <person name="Foster-Nyarko E."/>
            <person name="Jarju S."/>
            <person name="Secka A."/>
            <person name="Antonio M."/>
            <person name="Oren A."/>
            <person name="Chaudhuri R.R."/>
            <person name="La Ragione R."/>
            <person name="Hildebrand F."/>
            <person name="Pallen M.J."/>
        </authorList>
    </citation>
    <scope>NUCLEOTIDE SEQUENCE</scope>
    <source>
        <strain evidence="4">ChiSjej1B19-7085</strain>
    </source>
</reference>
<dbReference type="GO" id="GO:0016787">
    <property type="term" value="F:hydrolase activity"/>
    <property type="evidence" value="ECO:0007669"/>
    <property type="project" value="UniProtKB-KW"/>
</dbReference>
<dbReference type="InterPro" id="IPR015797">
    <property type="entry name" value="NUDIX_hydrolase-like_dom_sf"/>
</dbReference>
<dbReference type="PANTHER" id="PTHR11839">
    <property type="entry name" value="UDP/ADP-SUGAR PYROPHOSPHATASE"/>
    <property type="match status" value="1"/>
</dbReference>
<dbReference type="CDD" id="cd03424">
    <property type="entry name" value="NUDIX_ADPRase_Nudt5_UGPPase_Nudt14"/>
    <property type="match status" value="1"/>
</dbReference>
<dbReference type="PROSITE" id="PS51462">
    <property type="entry name" value="NUDIX"/>
    <property type="match status" value="1"/>
</dbReference>
<evidence type="ECO:0000259" key="3">
    <source>
        <dbReference type="PROSITE" id="PS51462"/>
    </source>
</evidence>
<gene>
    <name evidence="4" type="ORF">IAA54_03825</name>
</gene>
<evidence type="ECO:0000256" key="1">
    <source>
        <dbReference type="ARBA" id="ARBA00001946"/>
    </source>
</evidence>
<comment type="cofactor">
    <cofactor evidence="1">
        <name>Mg(2+)</name>
        <dbReference type="ChEBI" id="CHEBI:18420"/>
    </cofactor>
</comment>
<dbReference type="Proteomes" id="UP000886785">
    <property type="component" value="Unassembled WGS sequence"/>
</dbReference>